<keyword evidence="1" id="KW-0547">Nucleotide-binding</keyword>
<dbReference type="Pfam" id="PF00005">
    <property type="entry name" value="ABC_tran"/>
    <property type="match status" value="1"/>
</dbReference>
<dbReference type="SUPFAM" id="SSF52540">
    <property type="entry name" value="P-loop containing nucleoside triphosphate hydrolases"/>
    <property type="match status" value="1"/>
</dbReference>
<dbReference type="Proteomes" id="UP000289996">
    <property type="component" value="Unassembled WGS sequence"/>
</dbReference>
<feature type="domain" description="ABC transporter" evidence="3">
    <location>
        <begin position="3"/>
        <end position="228"/>
    </location>
</feature>
<gene>
    <name evidence="4" type="ORF">MUDAN_MDHGFNIF_03153</name>
</gene>
<evidence type="ECO:0000313" key="4">
    <source>
        <dbReference type="EMBL" id="VDG28747.1"/>
    </source>
</evidence>
<reference evidence="4 5" key="1">
    <citation type="submission" date="2018-11" db="EMBL/GenBank/DDBJ databases">
        <authorList>
            <person name="Wuyts S."/>
        </authorList>
    </citation>
    <scope>NUCLEOTIDE SEQUENCE [LARGE SCALE GENOMIC DNA]</scope>
    <source>
        <strain evidence="4">Lactobacillus mudanjiangensis AMBF249</strain>
    </source>
</reference>
<evidence type="ECO:0000259" key="3">
    <source>
        <dbReference type="PROSITE" id="PS50893"/>
    </source>
</evidence>
<dbReference type="InterPro" id="IPR003439">
    <property type="entry name" value="ABC_transporter-like_ATP-bd"/>
</dbReference>
<evidence type="ECO:0000256" key="2">
    <source>
        <dbReference type="ARBA" id="ARBA00022840"/>
    </source>
</evidence>
<evidence type="ECO:0000313" key="5">
    <source>
        <dbReference type="Proteomes" id="UP000289996"/>
    </source>
</evidence>
<keyword evidence="2" id="KW-0067">ATP-binding</keyword>
<dbReference type="OrthoDB" id="9804819at2"/>
<dbReference type="InterPro" id="IPR003593">
    <property type="entry name" value="AAA+_ATPase"/>
</dbReference>
<evidence type="ECO:0000256" key="1">
    <source>
        <dbReference type="ARBA" id="ARBA00022741"/>
    </source>
</evidence>
<dbReference type="PROSITE" id="PS50893">
    <property type="entry name" value="ABC_TRANSPORTER_2"/>
    <property type="match status" value="1"/>
</dbReference>
<protein>
    <submittedName>
        <fullName evidence="4">Multidrug ABC transporter [Lactobacillus pentosus]</fullName>
    </submittedName>
</protein>
<dbReference type="RefSeq" id="WP_130851845.1">
    <property type="nucleotide sequence ID" value="NZ_UYIG01000123.1"/>
</dbReference>
<dbReference type="InterPro" id="IPR017871">
    <property type="entry name" value="ABC_transporter-like_CS"/>
</dbReference>
<dbReference type="CDD" id="cd03230">
    <property type="entry name" value="ABC_DR_subfamily_A"/>
    <property type="match status" value="1"/>
</dbReference>
<dbReference type="Gene3D" id="3.40.50.300">
    <property type="entry name" value="P-loop containing nucleotide triphosphate hydrolases"/>
    <property type="match status" value="1"/>
</dbReference>
<dbReference type="GO" id="GO:0016887">
    <property type="term" value="F:ATP hydrolysis activity"/>
    <property type="evidence" value="ECO:0007669"/>
    <property type="project" value="InterPro"/>
</dbReference>
<sequence length="297" mass="33424">MSIQVKGISKNIQHRPIITDITFDWQPGRIVGLVGRNGAGKTTLFRTLAAHYLPDAGQLIIDDQNVDQKPLARQNLFYIDTQNNFFSNQTLKQLGDTYALGYPDFDVNRLQTLLSEEKLTPTSRYRQLSKGQRMLFQILLALASGTPYIILDEPFDGLDILVRERIVARIVDAVSDQQTSFLISSHNLTELDGLCDQVLLLKDQQLVANYDLEQFRTQARKLQLVFPTKTLPAVVKDAGHLVKVYGRVLEVYFDHYTDDVDAALKAAKPVMMEPCPLTITDLFRVKLGDQAAVMVGD</sequence>
<accession>A0A660E6P9</accession>
<dbReference type="GO" id="GO:0005524">
    <property type="term" value="F:ATP binding"/>
    <property type="evidence" value="ECO:0007669"/>
    <property type="project" value="UniProtKB-KW"/>
</dbReference>
<organism evidence="4 5">
    <name type="scientific">Lactiplantibacillus mudanjiangensis</name>
    <dbReference type="NCBI Taxonomy" id="1296538"/>
    <lineage>
        <taxon>Bacteria</taxon>
        <taxon>Bacillati</taxon>
        <taxon>Bacillota</taxon>
        <taxon>Bacilli</taxon>
        <taxon>Lactobacillales</taxon>
        <taxon>Lactobacillaceae</taxon>
        <taxon>Lactiplantibacillus</taxon>
    </lineage>
</organism>
<dbReference type="PROSITE" id="PS00211">
    <property type="entry name" value="ABC_TRANSPORTER_1"/>
    <property type="match status" value="1"/>
</dbReference>
<dbReference type="EMBL" id="UYIG01000123">
    <property type="protein sequence ID" value="VDG28747.1"/>
    <property type="molecule type" value="Genomic_DNA"/>
</dbReference>
<name>A0A660E6P9_9LACO</name>
<dbReference type="SMART" id="SM00382">
    <property type="entry name" value="AAA"/>
    <property type="match status" value="1"/>
</dbReference>
<dbReference type="PANTHER" id="PTHR43158:SF10">
    <property type="entry name" value="ABC TRANSPORTER ATP-BINDING PROTEIN YTRB"/>
    <property type="match status" value="1"/>
</dbReference>
<dbReference type="PANTHER" id="PTHR43158">
    <property type="entry name" value="SKFA PEPTIDE EXPORT ATP-BINDING PROTEIN SKFE"/>
    <property type="match status" value="1"/>
</dbReference>
<keyword evidence="5" id="KW-1185">Reference proteome</keyword>
<dbReference type="AlphaFoldDB" id="A0A660E6P9"/>
<dbReference type="InterPro" id="IPR027417">
    <property type="entry name" value="P-loop_NTPase"/>
</dbReference>
<proteinExistence type="predicted"/>